<accession>A0A2Z6DVG3</accession>
<gene>
    <name evidence="7" type="ORF">HPTL_0157</name>
</gene>
<dbReference type="PANTHER" id="PTHR30483:SF6">
    <property type="entry name" value="PERIPLASMIC BINDING PROTEIN OF ABC TRANSPORTER FOR NATURAL AMINO ACIDS"/>
    <property type="match status" value="1"/>
</dbReference>
<feature type="signal peptide" evidence="5">
    <location>
        <begin position="1"/>
        <end position="25"/>
    </location>
</feature>
<evidence type="ECO:0000256" key="1">
    <source>
        <dbReference type="ARBA" id="ARBA00004370"/>
    </source>
</evidence>
<dbReference type="EMBL" id="AP018558">
    <property type="protein sequence ID" value="BBD76427.1"/>
    <property type="molecule type" value="Genomic_DNA"/>
</dbReference>
<keyword evidence="7" id="KW-0675">Receptor</keyword>
<organism evidence="7 8">
    <name type="scientific">Hydrogenophilus thermoluteolus</name>
    <name type="common">Pseudomonas hydrogenothermophila</name>
    <dbReference type="NCBI Taxonomy" id="297"/>
    <lineage>
        <taxon>Bacteria</taxon>
        <taxon>Pseudomonadati</taxon>
        <taxon>Pseudomonadota</taxon>
        <taxon>Hydrogenophilia</taxon>
        <taxon>Hydrogenophilales</taxon>
        <taxon>Hydrogenophilaceae</taxon>
        <taxon>Hydrogenophilus</taxon>
    </lineage>
</organism>
<keyword evidence="8" id="KW-1185">Reference proteome</keyword>
<dbReference type="KEGG" id="htl:HPTL_0157"/>
<feature type="chain" id="PRO_5016329696" evidence="5">
    <location>
        <begin position="26"/>
        <end position="398"/>
    </location>
</feature>
<dbReference type="Pfam" id="PF01094">
    <property type="entry name" value="ANF_receptor"/>
    <property type="match status" value="1"/>
</dbReference>
<comment type="subcellular location">
    <subcellularLocation>
        <location evidence="1">Membrane</location>
    </subcellularLocation>
</comment>
<evidence type="ECO:0000259" key="6">
    <source>
        <dbReference type="Pfam" id="PF01094"/>
    </source>
</evidence>
<dbReference type="SUPFAM" id="SSF53822">
    <property type="entry name" value="Periplasmic binding protein-like I"/>
    <property type="match status" value="1"/>
</dbReference>
<dbReference type="OrthoDB" id="5289344at2"/>
<reference evidence="7 8" key="1">
    <citation type="submission" date="2018-04" db="EMBL/GenBank/DDBJ databases">
        <title>Complete genome sequence of Hydrogenophilus thermoluteolus TH-1.</title>
        <authorList>
            <person name="Arai H."/>
        </authorList>
    </citation>
    <scope>NUCLEOTIDE SEQUENCE [LARGE SCALE GENOMIC DNA]</scope>
    <source>
        <strain evidence="7 8">TH-1</strain>
    </source>
</reference>
<evidence type="ECO:0000256" key="4">
    <source>
        <dbReference type="ARBA" id="ARBA00023136"/>
    </source>
</evidence>
<evidence type="ECO:0000256" key="3">
    <source>
        <dbReference type="ARBA" id="ARBA00022989"/>
    </source>
</evidence>
<proteinExistence type="predicted"/>
<dbReference type="Proteomes" id="UP000262004">
    <property type="component" value="Chromosome"/>
</dbReference>
<dbReference type="InterPro" id="IPR028082">
    <property type="entry name" value="Peripla_BP_I"/>
</dbReference>
<keyword evidence="4" id="KW-0472">Membrane</keyword>
<evidence type="ECO:0000313" key="8">
    <source>
        <dbReference type="Proteomes" id="UP000262004"/>
    </source>
</evidence>
<feature type="domain" description="Receptor ligand binding region" evidence="6">
    <location>
        <begin position="49"/>
        <end position="386"/>
    </location>
</feature>
<dbReference type="PANTHER" id="PTHR30483">
    <property type="entry name" value="LEUCINE-SPECIFIC-BINDING PROTEIN"/>
    <property type="match status" value="1"/>
</dbReference>
<keyword evidence="3" id="KW-1133">Transmembrane helix</keyword>
<dbReference type="InterPro" id="IPR001828">
    <property type="entry name" value="ANF_lig-bd_rcpt"/>
</dbReference>
<keyword evidence="5" id="KW-0732">Signal</keyword>
<protein>
    <submittedName>
        <fullName evidence="7">Extracellular ligand-binding receptor</fullName>
    </submittedName>
</protein>
<evidence type="ECO:0000256" key="5">
    <source>
        <dbReference type="SAM" id="SignalP"/>
    </source>
</evidence>
<sequence>MTYRSQLVASLAAAGLIATSSAAFAEAKVALMGGITGPIAGMAPAMIASMKLALDQANAAGLAIGKITYQEFDSGCNPQVATDAATKAVNVFGADAAVGPACSGELLAAVNSVTIPAGVLVVSSSATSPKITDLDDKDLVFRTVPSDDFQGRALARTLLERGVKKVAVAYINNDYGKGLAEAFKAEFEAKGGTITQFRGHEDKKASYRSDLAELAKGGADTLVLFDYGNASGMTILRQAIENGFFKQFVGADGMRDENLIKTLGEANLKHFFVSAPVGEAGAAFEKFAEAARKAGLDPNATFAATSYDAAALVALALEAAKGDKAKLPQALRAVATAPGERIYPGEWEKAKQLLAEGKEIDYKGASGDHEFDAKGDVPGSYAFFKVEGGTYKEVQKMK</sequence>
<keyword evidence="2" id="KW-0812">Transmembrane</keyword>
<dbReference type="Gene3D" id="3.40.50.2300">
    <property type="match status" value="2"/>
</dbReference>
<dbReference type="GO" id="GO:0016020">
    <property type="term" value="C:membrane"/>
    <property type="evidence" value="ECO:0007669"/>
    <property type="project" value="UniProtKB-SubCell"/>
</dbReference>
<name>A0A2Z6DVG3_HYDTE</name>
<evidence type="ECO:0000313" key="7">
    <source>
        <dbReference type="EMBL" id="BBD76427.1"/>
    </source>
</evidence>
<evidence type="ECO:0000256" key="2">
    <source>
        <dbReference type="ARBA" id="ARBA00022692"/>
    </source>
</evidence>
<dbReference type="RefSeq" id="WP_119334270.1">
    <property type="nucleotide sequence ID" value="NZ_AP018558.1"/>
</dbReference>
<dbReference type="AlphaFoldDB" id="A0A2Z6DVG3"/>
<dbReference type="InterPro" id="IPR051010">
    <property type="entry name" value="BCAA_transport"/>
</dbReference>
<dbReference type="CDD" id="cd06346">
    <property type="entry name" value="PBP1_ABC_ligand_binding-like"/>
    <property type="match status" value="1"/>
</dbReference>